<keyword evidence="3" id="KW-1185">Reference proteome</keyword>
<gene>
    <name evidence="2" type="ORF">CYMTET_29270</name>
</gene>
<dbReference type="SMART" id="SM00108">
    <property type="entry name" value="B_lectin"/>
    <property type="match status" value="1"/>
</dbReference>
<sequence>MYIWCLQHKPAVQRLGRGISTFLLWEAKVQASASLKLSAPDQRPLSQYRRLAKDTLVNIEEFQDEKIRALAKKPCKSLLQQYSSPFWLYLSSRHQLHKQLKCREQGGMSLWKNSFCKGMMQKPFEALLFISFAIFSISLSTAQTTIVETTKFSADFSSVTDSVSGDSATIHNNALVSGGFLCTRQNGYAYWTSNMVRMFKNDFKIEFRFQMTSWNTGYYNSWSEYYNGLLVARSSAGEWFVSQVSNRKLQYWFTGYTSPSPFTNTLSLSTWYDVSIVYTQLAGTLVGTLTDGSTTSTISTSIGSSPYSSSLGERNIYIGIRPETDSGGYIDACFDYVKVTQTAGIPTPKFWWDASLNSDHTAAMINQGSAGTSYSLQGSDLVAGDTINGFSTVGIQTSSQNGMSVSLGSDNINKPHIFMVYKPRHQLYGASRIIFRDQGNGYNHGCYGSSSDQFRTSASSGAIDGYISGGCSSGVVYIEESYLPLSSSSAHMSVAGGIGQGPGTHVAFHKNGDSVSTLSTINVAGTMYNSNHAASINLAELLIYNGDDSGYDPFASRQDVFDYLSTKWMGECVGQRLQSGQSLVSDSYIQAGNIKLVLQSDGNLVLKNGQSVLWATGTSTGATLTMQSDGNLVLYTSSNAAAWASDSSTASSYLKVQTDGNLVIYSSSDSSIWASNTAALDGGTYYCTGGVTASPTGAPADAVIDGEMSTYWDPGTPCTGSGTASSWSAGYGWWLSFTMAHETTITSVGFLPYGDTTHDVLDYEVYRCHPYSVAGVGVSSGVALADATEIDQSCDNLVHRCTATLGQTSLQSCQGWGPNTVGKYWALHVTNVGPTGSQAEPWIYEVYWYGHAGRAHGLLQTPSTASL</sequence>
<dbReference type="Gene3D" id="2.90.10.10">
    <property type="entry name" value="Bulb-type lectin domain"/>
    <property type="match status" value="2"/>
</dbReference>
<organism evidence="2 3">
    <name type="scientific">Cymbomonas tetramitiformis</name>
    <dbReference type="NCBI Taxonomy" id="36881"/>
    <lineage>
        <taxon>Eukaryota</taxon>
        <taxon>Viridiplantae</taxon>
        <taxon>Chlorophyta</taxon>
        <taxon>Pyramimonadophyceae</taxon>
        <taxon>Pyramimonadales</taxon>
        <taxon>Pyramimonadaceae</taxon>
        <taxon>Cymbomonas</taxon>
    </lineage>
</organism>
<protein>
    <recommendedName>
        <fullName evidence="1">Bulb-type lectin domain-containing protein</fullName>
    </recommendedName>
</protein>
<reference evidence="2 3" key="1">
    <citation type="journal article" date="2015" name="Genome Biol. Evol.">
        <title>Comparative Genomics of a Bacterivorous Green Alga Reveals Evolutionary Causalities and Consequences of Phago-Mixotrophic Mode of Nutrition.</title>
        <authorList>
            <person name="Burns J.A."/>
            <person name="Paasch A."/>
            <person name="Narechania A."/>
            <person name="Kim E."/>
        </authorList>
    </citation>
    <scope>NUCLEOTIDE SEQUENCE [LARGE SCALE GENOMIC DNA]</scope>
    <source>
        <strain evidence="2 3">PLY_AMNH</strain>
    </source>
</reference>
<dbReference type="InterPro" id="IPR013320">
    <property type="entry name" value="ConA-like_dom_sf"/>
</dbReference>
<dbReference type="InterPro" id="IPR001480">
    <property type="entry name" value="Bulb-type_lectin_dom"/>
</dbReference>
<dbReference type="SUPFAM" id="SSF51110">
    <property type="entry name" value="alpha-D-mannose-specific plant lectins"/>
    <property type="match status" value="1"/>
</dbReference>
<name>A0AAE0FL56_9CHLO</name>
<dbReference type="InterPro" id="IPR036426">
    <property type="entry name" value="Bulb-type_lectin_dom_sf"/>
</dbReference>
<comment type="caution">
    <text evidence="2">The sequence shown here is derived from an EMBL/GenBank/DDBJ whole genome shotgun (WGS) entry which is preliminary data.</text>
</comment>
<dbReference type="CDD" id="cd00028">
    <property type="entry name" value="B_lectin"/>
    <property type="match status" value="1"/>
</dbReference>
<dbReference type="Gene3D" id="2.60.120.260">
    <property type="entry name" value="Galactose-binding domain-like"/>
    <property type="match status" value="1"/>
</dbReference>
<dbReference type="AlphaFoldDB" id="A0AAE0FL56"/>
<dbReference type="SUPFAM" id="SSF49899">
    <property type="entry name" value="Concanavalin A-like lectins/glucanases"/>
    <property type="match status" value="1"/>
</dbReference>
<evidence type="ECO:0000259" key="1">
    <source>
        <dbReference type="PROSITE" id="PS50927"/>
    </source>
</evidence>
<evidence type="ECO:0000313" key="3">
    <source>
        <dbReference type="Proteomes" id="UP001190700"/>
    </source>
</evidence>
<feature type="domain" description="Bulb-type lectin" evidence="1">
    <location>
        <begin position="574"/>
        <end position="677"/>
    </location>
</feature>
<proteinExistence type="predicted"/>
<dbReference type="PROSITE" id="PS50927">
    <property type="entry name" value="BULB_LECTIN"/>
    <property type="match status" value="1"/>
</dbReference>
<accession>A0AAE0FL56</accession>
<evidence type="ECO:0000313" key="2">
    <source>
        <dbReference type="EMBL" id="KAK3261847.1"/>
    </source>
</evidence>
<dbReference type="EMBL" id="LGRX02016614">
    <property type="protein sequence ID" value="KAK3261847.1"/>
    <property type="molecule type" value="Genomic_DNA"/>
</dbReference>
<dbReference type="Proteomes" id="UP001190700">
    <property type="component" value="Unassembled WGS sequence"/>
</dbReference>